<evidence type="ECO:0000256" key="3">
    <source>
        <dbReference type="ARBA" id="ARBA00022737"/>
    </source>
</evidence>
<evidence type="ECO:0000256" key="1">
    <source>
        <dbReference type="ARBA" id="ARBA00011982"/>
    </source>
</evidence>
<proteinExistence type="predicted"/>
<dbReference type="SUPFAM" id="SSF52200">
    <property type="entry name" value="Toll/Interleukin receptor TIR domain"/>
    <property type="match status" value="1"/>
</dbReference>
<dbReference type="InterPro" id="IPR003591">
    <property type="entry name" value="Leu-rich_rpt_typical-subtyp"/>
</dbReference>
<keyword evidence="4" id="KW-0378">Hydrolase</keyword>
<dbReference type="Gene3D" id="1.10.8.430">
    <property type="entry name" value="Helical domain of apoptotic protease-activating factors"/>
    <property type="match status" value="1"/>
</dbReference>
<evidence type="ECO:0000256" key="4">
    <source>
        <dbReference type="ARBA" id="ARBA00022801"/>
    </source>
</evidence>
<dbReference type="Pfam" id="PF23286">
    <property type="entry name" value="LRR_13"/>
    <property type="match status" value="1"/>
</dbReference>
<dbReference type="InterPro" id="IPR027417">
    <property type="entry name" value="P-loop_NTPase"/>
</dbReference>
<evidence type="ECO:0000313" key="10">
    <source>
        <dbReference type="Proteomes" id="UP001324115"/>
    </source>
</evidence>
<dbReference type="InterPro" id="IPR058546">
    <property type="entry name" value="RPS4B/Roq1-like_LRR"/>
</dbReference>
<dbReference type="InterPro" id="IPR044974">
    <property type="entry name" value="Disease_R_plants"/>
</dbReference>
<dbReference type="InterPro" id="IPR045344">
    <property type="entry name" value="C-JID"/>
</dbReference>
<keyword evidence="3" id="KW-0677">Repeat</keyword>
<dbReference type="SMART" id="SM00369">
    <property type="entry name" value="LRR_TYP"/>
    <property type="match status" value="3"/>
</dbReference>
<dbReference type="Pfam" id="PF01582">
    <property type="entry name" value="TIR"/>
    <property type="match status" value="1"/>
</dbReference>
<dbReference type="Pfam" id="PF00931">
    <property type="entry name" value="NB-ARC"/>
    <property type="match status" value="1"/>
</dbReference>
<keyword evidence="2" id="KW-0433">Leucine-rich repeat</keyword>
<feature type="domain" description="TIR" evidence="8">
    <location>
        <begin position="44"/>
        <end position="210"/>
    </location>
</feature>
<dbReference type="Proteomes" id="UP001324115">
    <property type="component" value="Unassembled WGS sequence"/>
</dbReference>
<dbReference type="GO" id="GO:0007165">
    <property type="term" value="P:signal transduction"/>
    <property type="evidence" value="ECO:0007669"/>
    <property type="project" value="InterPro"/>
</dbReference>
<dbReference type="FunFam" id="3.40.50.10140:FF:000007">
    <property type="entry name" value="Disease resistance protein (TIR-NBS-LRR class)"/>
    <property type="match status" value="1"/>
</dbReference>
<reference evidence="9 10" key="1">
    <citation type="journal article" date="2023" name="G3 (Bethesda)">
        <title>A haplotype-resolved chromosome-scale genome for Quercus rubra L. provides insights into the genetics of adaptive traits for red oak species.</title>
        <authorList>
            <person name="Kapoor B."/>
            <person name="Jenkins J."/>
            <person name="Schmutz J."/>
            <person name="Zhebentyayeva T."/>
            <person name="Kuelheim C."/>
            <person name="Coggeshall M."/>
            <person name="Heim C."/>
            <person name="Lasky J.R."/>
            <person name="Leites L."/>
            <person name="Islam-Faridi N."/>
            <person name="Romero-Severson J."/>
            <person name="DeLeo V.L."/>
            <person name="Lucas S.M."/>
            <person name="Lazic D."/>
            <person name="Gailing O."/>
            <person name="Carlson J."/>
            <person name="Staton M."/>
        </authorList>
    </citation>
    <scope>NUCLEOTIDE SEQUENCE [LARGE SCALE GENOMIC DNA]</scope>
    <source>
        <strain evidence="9">Pseudo-F2</strain>
    </source>
</reference>
<evidence type="ECO:0000313" key="9">
    <source>
        <dbReference type="EMBL" id="KAK4591152.1"/>
    </source>
</evidence>
<comment type="catalytic activity">
    <reaction evidence="7">
        <text>NAD(+) + H2O = ADP-D-ribose + nicotinamide + H(+)</text>
        <dbReference type="Rhea" id="RHEA:16301"/>
        <dbReference type="ChEBI" id="CHEBI:15377"/>
        <dbReference type="ChEBI" id="CHEBI:15378"/>
        <dbReference type="ChEBI" id="CHEBI:17154"/>
        <dbReference type="ChEBI" id="CHEBI:57540"/>
        <dbReference type="ChEBI" id="CHEBI:57967"/>
        <dbReference type="EC" id="3.2.2.6"/>
    </reaction>
    <physiologicalReaction direction="left-to-right" evidence="7">
        <dbReference type="Rhea" id="RHEA:16302"/>
    </physiologicalReaction>
</comment>
<comment type="caution">
    <text evidence="9">The sequence shown here is derived from an EMBL/GenBank/DDBJ whole genome shotgun (WGS) entry which is preliminary data.</text>
</comment>
<dbReference type="SUPFAM" id="SSF52540">
    <property type="entry name" value="P-loop containing nucleoside triphosphate hydrolases"/>
    <property type="match status" value="1"/>
</dbReference>
<evidence type="ECO:0000256" key="6">
    <source>
        <dbReference type="ARBA" id="ARBA00023027"/>
    </source>
</evidence>
<dbReference type="EMBL" id="JAXUIC010000005">
    <property type="protein sequence ID" value="KAK4591152.1"/>
    <property type="molecule type" value="Genomic_DNA"/>
</dbReference>
<dbReference type="PANTHER" id="PTHR11017">
    <property type="entry name" value="LEUCINE-RICH REPEAT-CONTAINING PROTEIN"/>
    <property type="match status" value="1"/>
</dbReference>
<dbReference type="Gene3D" id="3.40.50.300">
    <property type="entry name" value="P-loop containing nucleotide triphosphate hydrolases"/>
    <property type="match status" value="1"/>
</dbReference>
<dbReference type="InterPro" id="IPR001611">
    <property type="entry name" value="Leu-rich_rpt"/>
</dbReference>
<dbReference type="InterPro" id="IPR035897">
    <property type="entry name" value="Toll_tir_struct_dom_sf"/>
</dbReference>
<dbReference type="PANTHER" id="PTHR11017:SF559">
    <property type="entry name" value="DISEASE RESISTANCE PROTEIN CHL1"/>
    <property type="match status" value="1"/>
</dbReference>
<dbReference type="PRINTS" id="PR00364">
    <property type="entry name" value="DISEASERSIST"/>
</dbReference>
<dbReference type="Gene3D" id="3.40.50.10140">
    <property type="entry name" value="Toll/interleukin-1 receptor homology (TIR) domain"/>
    <property type="match status" value="1"/>
</dbReference>
<evidence type="ECO:0000256" key="7">
    <source>
        <dbReference type="ARBA" id="ARBA00047304"/>
    </source>
</evidence>
<dbReference type="EC" id="3.2.2.6" evidence="1"/>
<organism evidence="9 10">
    <name type="scientific">Quercus rubra</name>
    <name type="common">Northern red oak</name>
    <name type="synonym">Quercus borealis</name>
    <dbReference type="NCBI Taxonomy" id="3512"/>
    <lineage>
        <taxon>Eukaryota</taxon>
        <taxon>Viridiplantae</taxon>
        <taxon>Streptophyta</taxon>
        <taxon>Embryophyta</taxon>
        <taxon>Tracheophyta</taxon>
        <taxon>Spermatophyta</taxon>
        <taxon>Magnoliopsida</taxon>
        <taxon>eudicotyledons</taxon>
        <taxon>Gunneridae</taxon>
        <taxon>Pentapetalae</taxon>
        <taxon>rosids</taxon>
        <taxon>fabids</taxon>
        <taxon>Fagales</taxon>
        <taxon>Fagaceae</taxon>
        <taxon>Quercus</taxon>
    </lineage>
</organism>
<dbReference type="Gene3D" id="3.80.10.10">
    <property type="entry name" value="Ribonuclease Inhibitor"/>
    <property type="match status" value="3"/>
</dbReference>
<dbReference type="InterPro" id="IPR042197">
    <property type="entry name" value="Apaf_helical"/>
</dbReference>
<accession>A0AAN7FEK3</accession>
<name>A0AAN7FEK3_QUERU</name>
<dbReference type="InterPro" id="IPR058192">
    <property type="entry name" value="WHD_ROQ1-like"/>
</dbReference>
<dbReference type="AlphaFoldDB" id="A0AAN7FEK3"/>
<dbReference type="Pfam" id="PF23282">
    <property type="entry name" value="WHD_ROQ1"/>
    <property type="match status" value="1"/>
</dbReference>
<evidence type="ECO:0000259" key="8">
    <source>
        <dbReference type="PROSITE" id="PS50104"/>
    </source>
</evidence>
<sequence length="1189" mass="135777">MHLHCRPSISATSSILAANIFPMSSISSQKASSLSSFSSSIPQWKYDVFLSFRGEDTRTSFTDHLYVALKQRGIVTFRDEENLEIGKFISLELLKAIKESRFAIVILSRNFASSTWCLDELTKIIGCLKETTTIVWPIFYDVDSSDVRKQTGTFAQAFSKHEEHFKDNIEKVQTWRVALETVANLKGWHLLDRSEALLIQNIVGDLWHKLSSIFFEDIEDLVEIESRVKKLESCLAIGSNDVRIIGVWGMGRIGKTTLARVVFRMVSNKFEGCCFLPNVREVCEKDGLIPLQQQLIRKIFNESMNIQDVDEGVFMIKNRLRHKRILVILDDVNQLDQLKKLVGKHSWFGSGSRVIITTRDKHLLRILEVDEICEAEGLSDDEALHLLSLKAFNKVHPPKDYLKLSKDVVQYTKGLPLAIEILGSSLFGTSINQWKALRISYDGLHETEKKIFLYIAFFFNHEENKSVVEKLNYFGLYPDVGLEVLVDKSLIKIKDFKVWMHDLLEDMARKIIHEECPKKPGKGYIENSSIHLIIFLKVQFRVALGTEAIQGIVLKLLESKKAYWNPESFLKMHHLKLLRISTVQLLHEPKHLPISLRFLEWSGYPSKSLPLNFQSNELVELYMCGSYIEHLWKGAKSFEKLKIIQMNKSPNLMETPDLIWVPNLEKMVLEDCLNLREIHPSTLVYNRLTLLNLKGCENVKTLPGMFKMESLKVLILSSCSKLKKIPEFGENMQHVLELYLGGTAITKVPTSIGHLTGLVLLNVRDCKSLTCLPSIIFNLKLLKDVNISRCSKLERLPENVGNAESVEELDVSGTAIREVPSSIGLLKNLKALSFSGCKGLSSFNSTSWYDLLPFSSRPKIADPMGFSSLLGLCSLTKLKLRDCNLKEIPNDIGYLFSLKEIDLNENSFVCLPDSISQLCKLEMIYLNNCTSLRSLPNLPVDIIQIWLDGCTSLETVLDLQKPNSFCKGELYLSNCYKLADNQDFIDIFLDVIRKHHQGFSRQGRYDTPYYNWRYDMVIPGSVIPKWFIHQSIGAEVSVKEHSSHLCDEWMGIAVCIVFSSVFIPSPTFRLIANGKEMSIRIDIPSSTVGLSDHIWLFYLLRQFYEEVDREFLKEFEANELSQIGIKIETRHSGTEVKKCGFRMVYKKDIEELNRTMAQSSNTNIIPYKDLDVLHHNFDNSTVVVEGKAK</sequence>
<dbReference type="GO" id="GO:0006952">
    <property type="term" value="P:defense response"/>
    <property type="evidence" value="ECO:0007669"/>
    <property type="project" value="InterPro"/>
</dbReference>
<dbReference type="PROSITE" id="PS50104">
    <property type="entry name" value="TIR"/>
    <property type="match status" value="1"/>
</dbReference>
<dbReference type="Pfam" id="PF20160">
    <property type="entry name" value="C-JID"/>
    <property type="match status" value="1"/>
</dbReference>
<dbReference type="GO" id="GO:0043531">
    <property type="term" value="F:ADP binding"/>
    <property type="evidence" value="ECO:0007669"/>
    <property type="project" value="InterPro"/>
</dbReference>
<dbReference type="InterPro" id="IPR032675">
    <property type="entry name" value="LRR_dom_sf"/>
</dbReference>
<dbReference type="SMART" id="SM00255">
    <property type="entry name" value="TIR"/>
    <property type="match status" value="1"/>
</dbReference>
<keyword evidence="6" id="KW-0520">NAD</keyword>
<keyword evidence="5" id="KW-0611">Plant defense</keyword>
<dbReference type="InterPro" id="IPR002182">
    <property type="entry name" value="NB-ARC"/>
</dbReference>
<dbReference type="InterPro" id="IPR000157">
    <property type="entry name" value="TIR_dom"/>
</dbReference>
<dbReference type="SUPFAM" id="SSF52058">
    <property type="entry name" value="L domain-like"/>
    <property type="match status" value="2"/>
</dbReference>
<evidence type="ECO:0000256" key="2">
    <source>
        <dbReference type="ARBA" id="ARBA00022614"/>
    </source>
</evidence>
<protein>
    <recommendedName>
        <fullName evidence="1">ADP-ribosyl cyclase/cyclic ADP-ribose hydrolase</fullName>
        <ecNumber evidence="1">3.2.2.6</ecNumber>
    </recommendedName>
</protein>
<dbReference type="Pfam" id="PF13855">
    <property type="entry name" value="LRR_8"/>
    <property type="match status" value="1"/>
</dbReference>
<evidence type="ECO:0000256" key="5">
    <source>
        <dbReference type="ARBA" id="ARBA00022821"/>
    </source>
</evidence>
<dbReference type="GO" id="GO:0061809">
    <property type="term" value="F:NAD+ nucleosidase activity, cyclic ADP-ribose generating"/>
    <property type="evidence" value="ECO:0007669"/>
    <property type="project" value="UniProtKB-EC"/>
</dbReference>
<gene>
    <name evidence="9" type="ORF">RGQ29_021375</name>
</gene>
<keyword evidence="10" id="KW-1185">Reference proteome</keyword>